<gene>
    <name evidence="3" type="ORF">COY65_02980</name>
</gene>
<dbReference type="GO" id="GO:0003676">
    <property type="term" value="F:nucleic acid binding"/>
    <property type="evidence" value="ECO:0007669"/>
    <property type="project" value="InterPro"/>
</dbReference>
<dbReference type="EMBL" id="PFME01000041">
    <property type="protein sequence ID" value="PIY95543.1"/>
    <property type="molecule type" value="Genomic_DNA"/>
</dbReference>
<proteinExistence type="predicted"/>
<evidence type="ECO:0000313" key="3">
    <source>
        <dbReference type="EMBL" id="PIY95543.1"/>
    </source>
</evidence>
<dbReference type="SUPFAM" id="SSF53098">
    <property type="entry name" value="Ribonuclease H-like"/>
    <property type="match status" value="1"/>
</dbReference>
<dbReference type="GO" id="GO:0005829">
    <property type="term" value="C:cytosol"/>
    <property type="evidence" value="ECO:0007669"/>
    <property type="project" value="TreeGrafter"/>
</dbReference>
<accession>A0A2M7RFL4</accession>
<dbReference type="InterPro" id="IPR051917">
    <property type="entry name" value="Transposase-Integrase"/>
</dbReference>
<dbReference type="GO" id="GO:0004803">
    <property type="term" value="F:transposase activity"/>
    <property type="evidence" value="ECO:0007669"/>
    <property type="project" value="TreeGrafter"/>
</dbReference>
<dbReference type="InterPro" id="IPR025246">
    <property type="entry name" value="IS30-like_HTH"/>
</dbReference>
<dbReference type="PANTHER" id="PTHR10948:SF23">
    <property type="entry name" value="TRANSPOSASE INSI FOR INSERTION SEQUENCE ELEMENT IS30A-RELATED"/>
    <property type="match status" value="1"/>
</dbReference>
<dbReference type="GO" id="GO:0006310">
    <property type="term" value="P:DNA recombination"/>
    <property type="evidence" value="ECO:0007669"/>
    <property type="project" value="UniProtKB-KW"/>
</dbReference>
<evidence type="ECO:0000259" key="2">
    <source>
        <dbReference type="PROSITE" id="PS50994"/>
    </source>
</evidence>
<sequence>MNNKKYSHIKKAERLEIAILLEKGYSYRNIARVQGRSVSSISEEVRHNSVKGKYNPHKANHEAYVRRKYSKYQGMRVVSDIELWNYIGDKIKQDWSPETISGRIENIDTQIKSISAKGIYKFIDSVYGCHLEKHLAYQGKKKKSKTAFKTEQLKDRVFIDKRPKIINKRRRFGDWEGDFIVSGKNGKGVILTLYERKSKYSLLKKFPVQKIESIHQYIFEITGEVVINSLTLDNDIIFKKHKELSELLGRPIYFCHPYHSWEKGGVENINKLVRRYISKGSDISQYSDEDIQTIQDKLNNRPRKCLKYKTPCEVMVENNQFKKEIKYLLSDILKVKENKKAECSA</sequence>
<dbReference type="Proteomes" id="UP000230238">
    <property type="component" value="Unassembled WGS sequence"/>
</dbReference>
<feature type="domain" description="Integrase catalytic" evidence="2">
    <location>
        <begin position="159"/>
        <end position="319"/>
    </location>
</feature>
<dbReference type="GO" id="GO:0032196">
    <property type="term" value="P:transposition"/>
    <property type="evidence" value="ECO:0007669"/>
    <property type="project" value="TreeGrafter"/>
</dbReference>
<dbReference type="PANTHER" id="PTHR10948">
    <property type="entry name" value="TRANSPOSASE"/>
    <property type="match status" value="1"/>
</dbReference>
<name>A0A2M7RFL4_9BACT</name>
<dbReference type="GO" id="GO:0015074">
    <property type="term" value="P:DNA integration"/>
    <property type="evidence" value="ECO:0007669"/>
    <property type="project" value="InterPro"/>
</dbReference>
<dbReference type="Gene3D" id="3.30.420.10">
    <property type="entry name" value="Ribonuclease H-like superfamily/Ribonuclease H"/>
    <property type="match status" value="1"/>
</dbReference>
<reference evidence="4" key="1">
    <citation type="submission" date="2017-09" db="EMBL/GenBank/DDBJ databases">
        <title>Depth-based differentiation of microbial function through sediment-hosted aquifers and enrichment of novel symbionts in the deep terrestrial subsurface.</title>
        <authorList>
            <person name="Probst A.J."/>
            <person name="Ladd B."/>
            <person name="Jarett J.K."/>
            <person name="Geller-Mcgrath D.E."/>
            <person name="Sieber C.M.K."/>
            <person name="Emerson J.B."/>
            <person name="Anantharaman K."/>
            <person name="Thomas B.C."/>
            <person name="Malmstrom R."/>
            <person name="Stieglmeier M."/>
            <person name="Klingl A."/>
            <person name="Woyke T."/>
            <person name="Ryan C.M."/>
            <person name="Banfield J.F."/>
        </authorList>
    </citation>
    <scope>NUCLEOTIDE SEQUENCE [LARGE SCALE GENOMIC DNA]</scope>
</reference>
<dbReference type="InterPro" id="IPR001584">
    <property type="entry name" value="Integrase_cat-core"/>
</dbReference>
<dbReference type="AlphaFoldDB" id="A0A2M7RFL4"/>
<dbReference type="PROSITE" id="PS50994">
    <property type="entry name" value="INTEGRASE"/>
    <property type="match status" value="1"/>
</dbReference>
<dbReference type="NCBIfam" id="NF033563">
    <property type="entry name" value="transpos_IS30"/>
    <property type="match status" value="1"/>
</dbReference>
<dbReference type="InterPro" id="IPR036397">
    <property type="entry name" value="RNaseH_sf"/>
</dbReference>
<protein>
    <recommendedName>
        <fullName evidence="2">Integrase catalytic domain-containing protein</fullName>
    </recommendedName>
</protein>
<organism evidence="3 4">
    <name type="scientific">Candidatus Jorgensenbacteria bacterium CG_4_10_14_0_8_um_filter_39_13</name>
    <dbReference type="NCBI Taxonomy" id="1974589"/>
    <lineage>
        <taxon>Bacteria</taxon>
        <taxon>Candidatus Joergenseniibacteriota</taxon>
    </lineage>
</organism>
<dbReference type="Pfam" id="PF13936">
    <property type="entry name" value="HTH_38"/>
    <property type="match status" value="1"/>
</dbReference>
<dbReference type="InterPro" id="IPR053392">
    <property type="entry name" value="Transposase_IS30-like"/>
</dbReference>
<evidence type="ECO:0000256" key="1">
    <source>
        <dbReference type="ARBA" id="ARBA00023172"/>
    </source>
</evidence>
<comment type="caution">
    <text evidence="3">The sequence shown here is derived from an EMBL/GenBank/DDBJ whole genome shotgun (WGS) entry which is preliminary data.</text>
</comment>
<dbReference type="InterPro" id="IPR012337">
    <property type="entry name" value="RNaseH-like_sf"/>
</dbReference>
<evidence type="ECO:0000313" key="4">
    <source>
        <dbReference type="Proteomes" id="UP000230238"/>
    </source>
</evidence>
<keyword evidence="1" id="KW-0233">DNA recombination</keyword>